<dbReference type="EMBL" id="RBTL01000350">
    <property type="protein sequence ID" value="RMT57804.1"/>
    <property type="molecule type" value="Genomic_DNA"/>
</dbReference>
<proteinExistence type="predicted"/>
<organism evidence="1 2">
    <name type="scientific">Pseudomonas syringae pv. theae</name>
    <dbReference type="NCBI Taxonomy" id="103985"/>
    <lineage>
        <taxon>Bacteria</taxon>
        <taxon>Pseudomonadati</taxon>
        <taxon>Pseudomonadota</taxon>
        <taxon>Gammaproteobacteria</taxon>
        <taxon>Pseudomonadales</taxon>
        <taxon>Pseudomonadaceae</taxon>
        <taxon>Pseudomonas</taxon>
        <taxon>Pseudomonas syringae</taxon>
    </lineage>
</organism>
<dbReference type="Pfam" id="PF05638">
    <property type="entry name" value="T6SS_HCP"/>
    <property type="match status" value="1"/>
</dbReference>
<reference evidence="1 2" key="1">
    <citation type="submission" date="2018-08" db="EMBL/GenBank/DDBJ databases">
        <title>Recombination of ecologically and evolutionarily significant loci maintains genetic cohesion in the Pseudomonas syringae species complex.</title>
        <authorList>
            <person name="Dillon M."/>
            <person name="Thakur S."/>
            <person name="Almeida R.N.D."/>
            <person name="Weir B.S."/>
            <person name="Guttman D.S."/>
        </authorList>
    </citation>
    <scope>NUCLEOTIDE SEQUENCE [LARGE SCALE GENOMIC DNA]</scope>
    <source>
        <strain evidence="1 2">ICMP 3934</strain>
    </source>
</reference>
<accession>A0A3M5MCB1</accession>
<dbReference type="InterPro" id="IPR008514">
    <property type="entry name" value="T6SS_Hcp"/>
</dbReference>
<dbReference type="NCBIfam" id="TIGR03344">
    <property type="entry name" value="VI_effect_Hcp1"/>
    <property type="match status" value="1"/>
</dbReference>
<protein>
    <recommendedName>
        <fullName evidence="3">Type VI secretion system effector, Hcp1 family</fullName>
    </recommendedName>
</protein>
<name>A0A3M5MCB1_PSESX</name>
<dbReference type="PANTHER" id="PTHR36152">
    <property type="entry name" value="CYTOPLASMIC PROTEIN-RELATED"/>
    <property type="match status" value="1"/>
</dbReference>
<evidence type="ECO:0008006" key="3">
    <source>
        <dbReference type="Google" id="ProtNLM"/>
    </source>
</evidence>
<gene>
    <name evidence="1" type="ORF">ALP44_00093</name>
</gene>
<dbReference type="Gene3D" id="2.30.110.20">
    <property type="entry name" value="Hcp1-like"/>
    <property type="match status" value="1"/>
</dbReference>
<dbReference type="Proteomes" id="UP000282636">
    <property type="component" value="Unassembled WGS sequence"/>
</dbReference>
<evidence type="ECO:0000313" key="1">
    <source>
        <dbReference type="EMBL" id="RMT57804.1"/>
    </source>
</evidence>
<dbReference type="SUPFAM" id="SSF141452">
    <property type="entry name" value="Hcp1-like"/>
    <property type="match status" value="1"/>
</dbReference>
<dbReference type="PANTHER" id="PTHR36152:SF5">
    <property type="entry name" value="PROTEIN HCP1"/>
    <property type="match status" value="1"/>
</dbReference>
<sequence>MRRLLGFNCKIHFQGAGMAFDAFIWIDGIAGESRDSAHQEWIEATAFNLAATQGVSRTASSSGGATVGRVYLSDFSIVKLVGSSTPKIFQACCAGQHLKKVILSLYRAGGEKQKYMEVTFEEVIISGVESGNLFDRTPSPFPEEVIRFDYAKVKMIYSQQSRESGLMVGQVSAGWDQISNNTYA</sequence>
<comment type="caution">
    <text evidence="1">The sequence shown here is derived from an EMBL/GenBank/DDBJ whole genome shotgun (WGS) entry which is preliminary data.</text>
</comment>
<dbReference type="AlphaFoldDB" id="A0A3M5MCB1"/>
<evidence type="ECO:0000313" key="2">
    <source>
        <dbReference type="Proteomes" id="UP000282636"/>
    </source>
</evidence>
<dbReference type="InterPro" id="IPR036624">
    <property type="entry name" value="Hcp1-lik_sf"/>
</dbReference>
<dbReference type="InterPro" id="IPR053165">
    <property type="entry name" value="HSI-I_assembly_Hcp1"/>
</dbReference>